<feature type="domain" description="Cadherin" evidence="11">
    <location>
        <begin position="940"/>
        <end position="1049"/>
    </location>
</feature>
<dbReference type="FunFam" id="2.60.40.60:FF:000033">
    <property type="entry name" value="FAT atypical cadherin 1"/>
    <property type="match status" value="1"/>
</dbReference>
<comment type="subcellular location">
    <subcellularLocation>
        <location evidence="1">Membrane</location>
        <topology evidence="1">Single-pass membrane protein</topology>
    </subcellularLocation>
</comment>
<feature type="domain" description="Cadherin" evidence="11">
    <location>
        <begin position="313"/>
        <end position="419"/>
    </location>
</feature>
<feature type="compositionally biased region" description="Polar residues" evidence="9">
    <location>
        <begin position="2904"/>
        <end position="2918"/>
    </location>
</feature>
<dbReference type="SUPFAM" id="SSF49313">
    <property type="entry name" value="Cadherin-like"/>
    <property type="match status" value="22"/>
</dbReference>
<organism evidence="12 13">
    <name type="scientific">Batillaria attramentaria</name>
    <dbReference type="NCBI Taxonomy" id="370345"/>
    <lineage>
        <taxon>Eukaryota</taxon>
        <taxon>Metazoa</taxon>
        <taxon>Spiralia</taxon>
        <taxon>Lophotrochozoa</taxon>
        <taxon>Mollusca</taxon>
        <taxon>Gastropoda</taxon>
        <taxon>Caenogastropoda</taxon>
        <taxon>Sorbeoconcha</taxon>
        <taxon>Cerithioidea</taxon>
        <taxon>Batillariidae</taxon>
        <taxon>Batillaria</taxon>
    </lineage>
</organism>
<evidence type="ECO:0000259" key="11">
    <source>
        <dbReference type="PROSITE" id="PS50268"/>
    </source>
</evidence>
<keyword evidence="4" id="KW-0677">Repeat</keyword>
<dbReference type="PANTHER" id="PTHR24026:SF126">
    <property type="entry name" value="PROTOCADHERIN FAT 4"/>
    <property type="match status" value="1"/>
</dbReference>
<feature type="domain" description="Cadherin" evidence="11">
    <location>
        <begin position="2148"/>
        <end position="2250"/>
    </location>
</feature>
<dbReference type="PRINTS" id="PR00205">
    <property type="entry name" value="CADHERIN"/>
</dbReference>
<evidence type="ECO:0000256" key="3">
    <source>
        <dbReference type="ARBA" id="ARBA00022729"/>
    </source>
</evidence>
<evidence type="ECO:0000256" key="2">
    <source>
        <dbReference type="ARBA" id="ARBA00022692"/>
    </source>
</evidence>
<dbReference type="GO" id="GO:0005509">
    <property type="term" value="F:calcium ion binding"/>
    <property type="evidence" value="ECO:0007669"/>
    <property type="project" value="UniProtKB-UniRule"/>
</dbReference>
<feature type="domain" description="Cadherin" evidence="11">
    <location>
        <begin position="1832"/>
        <end position="1945"/>
    </location>
</feature>
<keyword evidence="3" id="KW-0732">Signal</keyword>
<feature type="region of interest" description="Disordered" evidence="9">
    <location>
        <begin position="2786"/>
        <end position="2985"/>
    </location>
</feature>
<feature type="transmembrane region" description="Helical" evidence="10">
    <location>
        <begin position="2682"/>
        <end position="2706"/>
    </location>
</feature>
<feature type="domain" description="Cadherin" evidence="11">
    <location>
        <begin position="732"/>
        <end position="831"/>
    </location>
</feature>
<evidence type="ECO:0000256" key="5">
    <source>
        <dbReference type="ARBA" id="ARBA00022837"/>
    </source>
</evidence>
<feature type="compositionally biased region" description="Basic and acidic residues" evidence="9">
    <location>
        <begin position="2942"/>
        <end position="2952"/>
    </location>
</feature>
<keyword evidence="5 8" id="KW-0106">Calcium</keyword>
<dbReference type="CDD" id="cd11304">
    <property type="entry name" value="Cadherin_repeat"/>
    <property type="match status" value="20"/>
</dbReference>
<feature type="domain" description="Cadherin" evidence="11">
    <location>
        <begin position="1377"/>
        <end position="1455"/>
    </location>
</feature>
<feature type="domain" description="Cadherin" evidence="11">
    <location>
        <begin position="2380"/>
        <end position="2469"/>
    </location>
</feature>
<feature type="domain" description="Cadherin" evidence="11">
    <location>
        <begin position="1564"/>
        <end position="1678"/>
    </location>
</feature>
<evidence type="ECO:0000256" key="9">
    <source>
        <dbReference type="SAM" id="MobiDB-lite"/>
    </source>
</evidence>
<dbReference type="FunFam" id="2.60.40.60:FF:000020">
    <property type="entry name" value="Dachsous cadherin-related 1b"/>
    <property type="match status" value="4"/>
</dbReference>
<gene>
    <name evidence="12" type="ORF">BaRGS_00037727</name>
</gene>
<feature type="non-terminal residue" evidence="12">
    <location>
        <position position="1"/>
    </location>
</feature>
<dbReference type="InterPro" id="IPR002126">
    <property type="entry name" value="Cadherin-like_dom"/>
</dbReference>
<dbReference type="InterPro" id="IPR020894">
    <property type="entry name" value="Cadherin_CS"/>
</dbReference>
<sequence>CASIQVLPALKENASRDEYVLLNTSSPLRLTDDADGYLAINSTPPDNPTVYTLYIAKDLDYEEKQNILGKVSCGGAEYTVHVIVEDVNEFAPKFDNSSYAVSTEENKEIGTEIFRFQDKAKDLDKTPNQQIFYAIVDNTSPFIMTSRRDGDIVVNGTLDYESGIRQYILNISAAETMPMGSPLNTSYTTLTITITDVDDLGPRFGYNSTYRLTIDEGTYNGQAFDTQPSLSAVDGDTLNADLDITVDQTSTDVLGNTFRVLSNRSILVTGSLSPGNITLNIRAFQVNRPTDRVAFTSVAVTIRDINNHDPVMSRDSYSGEVGEEAQPGTIVMTVSATDQDQGTNGQFKFHLDDSSNTFNITTDGSVGIIKVVGQLDRETTDRYTLQVYAQEDVTSRKRRSNTSTVTVTVLDANDNSPVFEKTAYTFTVNQTTAAGTRIGQVNATDADEGDNGRVSFSITNTEGAAGAFHIDSSSGQISLTRSLTKSDVGLVVLLVQAQDNGVRERRSTVIQVTVSVTSVNQYPPQFSSSTYSFNMNETAPVGFSVGSVTATDQDGDSLTYTLTSSSAYFEVRGGPTVYVKRSLDLDQGIQPRHTLQVQVSDGQLTDTAVVTVRVLPVNEFSPVMQQSVYSPSVMENATRGTSIVTILATDADTGSDGSITYRITQNNDNAPVAVSPSTGVVTLNCDKCLDYNNKTQYVIVVEAKDGGTPPKSAAASVVISIVDINDKKPQFLSQTFTGTVPENDPGGRTVLQLQATDEDTADAALIFTISRSGSASGFLDIRGAYVVTKGRLDAETTRYITGTVQVSDGVNTDTASINVTVLDKNDNAPVVKLPKSSVSIPENTKVGTSVLNVTASDADVTTSDFTFWLDNSAGKFTIDRVSGDITTDGTFDRRIQREYDVDVWVSDNSPPPKYNSTTLHVVITDSNTAPIFLDSTTNASTTSYSFRVSENASVGSTVGRLRAFDADSGSSGELRYSLVSGGERKFQVDEDSGDMTLEGELDFETENTYSLTVKVTDNSYEPKSATAAVTVTVDNVIEAPQWPSPVPVVTLTQDDQCGDVHSSGRPRDVGTYTATDRAESGVTYSLLNLTRVFSMDGATGLVRTATANITAGTYHVGLRACTANTGVCSDTVATIIVLSDDVITFCPSFLTITVNESAPVGHVIADLNTTKGDNDVIYSFLSPVPTDFAINERTGVLRVQEKLDRETIPQYSLLVSALYRVTNRTATAPVTVIVTDAPDFPPRFDINTYEGEINEAADLGDYVTGVGRTQPLRLTAEDRDVNATLSYSIIANEDNSAGAFDLHRTTGEFTLKRKLDLETMSVSLNGRYTLKVMVWDGYFNDTATVEIRVLNDNDNSPQFMPPFLSFTAQDVPHVLTRLNVTDGDAEDRGRLTFAISPVNGHVGENTGDLRLDRSLDRETQDVYTFFVFATDPGGRNGSVQINVTVGDANDKSPVFDNQTYIFTVTEGPDGVGSEIRISAHDDDLGSNADLTFTIDSGDDNRAFTITSSGNSQAVIRLVNPVDREATPTLSLVVRATDGGQTPLSGTCVVKVHVEDVNDNPPEFTQARYTTSVSEGVANNTQLQLIPDVSVTDRDEGLNGVDGVVYSLYDSNSTTPPFRVDPKSGAMFVWLKTGTDLDREVMSSYTLTLVATDDSGKGLNNTAVVIVTLTDVNDHPPEFSQKHYQWTVSENVTFGHLLYVAGPLDRESQDLYNLTLLVTDGNYEDTATASVTVEDSNDNCPNFKLPAPLSLSVMENQTSVSVYNFTATDNDLGVNGAVTFFMNDTSEGLTDLWARDGGQPSCMTSLRVQLDVEGVNEYSPQVCQLTQLQQTVCAENFTVTAVNGSLTGAFVTAFTGRDADYGSDGHVSLSVTSDDANLLTINPTTGVLNLAKTLNMDDLWKRGLLGDDNATYTAEVTSTDGGNPPRSATAELTVKILLRAPVVPVFTSNVYNFTVPENQKDFFVGVVYADLRGNNDLITYRLDTDAGFAVDSQGNITTTQALDRERRDQYTYLVLAYDTAGQSDTASAVVLVTVVDENDNDPGFSLPAYEITVPENTDQRNILTLNASDKDLGENGRVTFTLLNTSLAGVFVVDGTSGVMFLNKTLDRETVPYYTLLVQAEDAGTPPRSSTAVVRVTVGDKNDNAPVFTQDNIVVSLDENSPPSTQVVNVSAEDPDEGKAGQVVYRLETNTGVFFINEFTGVIFTSRPVNFEAETVFTLVVTARDLDPSPLSSTATVTVYVNNLPDVLPQLTVDPPRVALVLGTLPDTILPLNVSASGGSGNFTFNITDGNDQGLFTMNEKTGQIRVTSELSSTSEYTLTIRVANADATQSFARSGFGYQLYVAGKASLVVVVAAVTLGQESYAAVRTENDNSDLPALLLDINSNAERVGIPVVYTLSLSEPTDPFSIEASTGEIYCLAELDRESKPQYTMQATVQLADSVRTGRTTREVSNVARIVVIVDDVNDNPPSFDVTSRIFGIPDKAPANTVVTKLKALDPDDGVNGQVVYTATSGDRDVFHVATDGEVRSLKAMSDVTGTSFDLTVRASDLGAGSLSSDPLEIKIVVVPTSNRFGLVAGMPVDAFTARQDFYIRNLSSILNMTLQLDTVEPHQGATVDTSKSDIFFYAFDETGSPYPFSTVKQRVTDNAEVINQLLNMQGVVVIPVTEPPERVRVVVEYKMGVAEIAVLVVSCLIFLGSLIAIIIVYRAWKNDMDPDDGRVFNPRMFLKNMRESESRRGRTVEEDEQECVLYLGNESTGLDTLALRRAVQQRETDTDAAMLQAIMEENQEATDSGLDLRVNGSSLSSDEHQGGVTSEDGAPGPRSSRSSPTPGPSGEESGSADVASSSAASVSAAESPNANESSTSDSSPAQESKSDAAGLPSSSSESQRDPARLSESSASAADVAGTDTSTQKESPPSATQDSERAEDPTPDYPGPKRVSFSGVLDEKNAKESDQKTPNGDVTDGVLNGWASDYDSNNLPTHEMMTAL</sequence>
<dbReference type="GO" id="GO:0007155">
    <property type="term" value="P:cell adhesion"/>
    <property type="evidence" value="ECO:0007669"/>
    <property type="project" value="UniProtKB-KW"/>
</dbReference>
<keyword evidence="13" id="KW-1185">Reference proteome</keyword>
<dbReference type="FunFam" id="2.60.40.60:FF:000015">
    <property type="entry name" value="FAT atypical cadherin 1"/>
    <property type="match status" value="2"/>
</dbReference>
<feature type="domain" description="Cadherin" evidence="11">
    <location>
        <begin position="95"/>
        <end position="204"/>
    </location>
</feature>
<feature type="domain" description="Cadherin" evidence="11">
    <location>
        <begin position="206"/>
        <end position="312"/>
    </location>
</feature>
<evidence type="ECO:0000313" key="13">
    <source>
        <dbReference type="Proteomes" id="UP001519460"/>
    </source>
</evidence>
<keyword evidence="7 10" id="KW-0472">Membrane</keyword>
<proteinExistence type="predicted"/>
<feature type="domain" description="Cadherin" evidence="11">
    <location>
        <begin position="2265"/>
        <end position="2377"/>
    </location>
</feature>
<evidence type="ECO:0000313" key="12">
    <source>
        <dbReference type="EMBL" id="KAK7465106.1"/>
    </source>
</evidence>
<feature type="domain" description="Cadherin" evidence="11">
    <location>
        <begin position="420"/>
        <end position="526"/>
    </location>
</feature>
<evidence type="ECO:0000256" key="1">
    <source>
        <dbReference type="ARBA" id="ARBA00004167"/>
    </source>
</evidence>
<dbReference type="EMBL" id="JACVVK020000577">
    <property type="protein sequence ID" value="KAK7465106.1"/>
    <property type="molecule type" value="Genomic_DNA"/>
</dbReference>
<dbReference type="GO" id="GO:0005886">
    <property type="term" value="C:plasma membrane"/>
    <property type="evidence" value="ECO:0007669"/>
    <property type="project" value="UniProtKB-SubCell"/>
</dbReference>
<dbReference type="InterPro" id="IPR015919">
    <property type="entry name" value="Cadherin-like_sf"/>
</dbReference>
<feature type="domain" description="Cadherin" evidence="11">
    <location>
        <begin position="2044"/>
        <end position="2147"/>
    </location>
</feature>
<evidence type="ECO:0000256" key="6">
    <source>
        <dbReference type="ARBA" id="ARBA00022989"/>
    </source>
</evidence>
<protein>
    <recommendedName>
        <fullName evidence="11">Cadherin domain-containing protein</fullName>
    </recommendedName>
</protein>
<feature type="domain" description="Cadherin" evidence="11">
    <location>
        <begin position="832"/>
        <end position="932"/>
    </location>
</feature>
<accession>A0ABD0J834</accession>
<reference evidence="12 13" key="1">
    <citation type="journal article" date="2023" name="Sci. Data">
        <title>Genome assembly of the Korean intertidal mud-creeper Batillaria attramentaria.</title>
        <authorList>
            <person name="Patra A.K."/>
            <person name="Ho P.T."/>
            <person name="Jun S."/>
            <person name="Lee S.J."/>
            <person name="Kim Y."/>
            <person name="Won Y.J."/>
        </authorList>
    </citation>
    <scope>NUCLEOTIDE SEQUENCE [LARGE SCALE GENOMIC DNA]</scope>
    <source>
        <strain evidence="12">Wonlab-2016</strain>
    </source>
</reference>
<feature type="domain" description="Cadherin" evidence="11">
    <location>
        <begin position="1245"/>
        <end position="1359"/>
    </location>
</feature>
<dbReference type="PROSITE" id="PS00232">
    <property type="entry name" value="CADHERIN_1"/>
    <property type="match status" value="7"/>
</dbReference>
<evidence type="ECO:0000256" key="8">
    <source>
        <dbReference type="PROSITE-ProRule" id="PRU00043"/>
    </source>
</evidence>
<feature type="domain" description="Cadherin" evidence="11">
    <location>
        <begin position="1456"/>
        <end position="1563"/>
    </location>
</feature>
<dbReference type="PANTHER" id="PTHR24026">
    <property type="entry name" value="FAT ATYPICAL CADHERIN-RELATED"/>
    <property type="match status" value="1"/>
</dbReference>
<evidence type="ECO:0000256" key="10">
    <source>
        <dbReference type="SAM" id="Phobius"/>
    </source>
</evidence>
<dbReference type="Gene3D" id="2.60.40.60">
    <property type="entry name" value="Cadherins"/>
    <property type="match status" value="22"/>
</dbReference>
<feature type="domain" description="Cadherin" evidence="11">
    <location>
        <begin position="527"/>
        <end position="624"/>
    </location>
</feature>
<dbReference type="Pfam" id="PF00028">
    <property type="entry name" value="Cadherin"/>
    <property type="match status" value="16"/>
</dbReference>
<dbReference type="Proteomes" id="UP001519460">
    <property type="component" value="Unassembled WGS sequence"/>
</dbReference>
<keyword evidence="2 10" id="KW-0812">Transmembrane</keyword>
<name>A0ABD0J834_9CAEN</name>
<feature type="domain" description="Cadherin" evidence="11">
    <location>
        <begin position="1146"/>
        <end position="1244"/>
    </location>
</feature>
<evidence type="ECO:0000256" key="4">
    <source>
        <dbReference type="ARBA" id="ARBA00022737"/>
    </source>
</evidence>
<dbReference type="SMART" id="SM00112">
    <property type="entry name" value="CA"/>
    <property type="match status" value="21"/>
</dbReference>
<feature type="domain" description="Cadherin" evidence="11">
    <location>
        <begin position="1685"/>
        <end position="1742"/>
    </location>
</feature>
<comment type="caution">
    <text evidence="12">The sequence shown here is derived from an EMBL/GenBank/DDBJ whole genome shotgun (WGS) entry which is preliminary data.</text>
</comment>
<keyword evidence="6 10" id="KW-1133">Transmembrane helix</keyword>
<feature type="compositionally biased region" description="Low complexity" evidence="9">
    <location>
        <begin position="2815"/>
        <end position="2862"/>
    </location>
</feature>
<feature type="domain" description="Cadherin" evidence="11">
    <location>
        <begin position="1946"/>
        <end position="2043"/>
    </location>
</feature>
<dbReference type="PROSITE" id="PS50268">
    <property type="entry name" value="CADHERIN_2"/>
    <property type="match status" value="22"/>
</dbReference>
<evidence type="ECO:0000256" key="7">
    <source>
        <dbReference type="ARBA" id="ARBA00023136"/>
    </source>
</evidence>
<feature type="domain" description="Cadherin" evidence="11">
    <location>
        <begin position="2470"/>
        <end position="2579"/>
    </location>
</feature>
<feature type="domain" description="Cadherin" evidence="11">
    <location>
        <begin position="625"/>
        <end position="731"/>
    </location>
</feature>